<dbReference type="AlphaFoldDB" id="A0A6C0LLK7"/>
<evidence type="ECO:0000313" key="1">
    <source>
        <dbReference type="EMBL" id="QHU31427.1"/>
    </source>
</evidence>
<dbReference type="EMBL" id="MN740526">
    <property type="protein sequence ID" value="QHU31427.1"/>
    <property type="molecule type" value="Genomic_DNA"/>
</dbReference>
<dbReference type="Gene3D" id="3.90.176.10">
    <property type="entry name" value="Toxin ADP-ribosyltransferase, Chain A, domain 1"/>
    <property type="match status" value="1"/>
</dbReference>
<name>A0A6C0LLK7_9ZZZZ</name>
<protein>
    <submittedName>
        <fullName evidence="1">Uncharacterized protein</fullName>
    </submittedName>
</protein>
<proteinExistence type="predicted"/>
<organism evidence="1">
    <name type="scientific">viral metagenome</name>
    <dbReference type="NCBI Taxonomy" id="1070528"/>
    <lineage>
        <taxon>unclassified sequences</taxon>
        <taxon>metagenomes</taxon>
        <taxon>organismal metagenomes</taxon>
    </lineage>
</organism>
<reference evidence="1" key="1">
    <citation type="journal article" date="2020" name="Nature">
        <title>Giant virus diversity and host interactions through global metagenomics.</title>
        <authorList>
            <person name="Schulz F."/>
            <person name="Roux S."/>
            <person name="Paez-Espino D."/>
            <person name="Jungbluth S."/>
            <person name="Walsh D.A."/>
            <person name="Denef V.J."/>
            <person name="McMahon K.D."/>
            <person name="Konstantinidis K.T."/>
            <person name="Eloe-Fadrosh E.A."/>
            <person name="Kyrpides N.C."/>
            <person name="Woyke T."/>
        </authorList>
    </citation>
    <scope>NUCLEOTIDE SEQUENCE</scope>
    <source>
        <strain evidence="1">GVMAG-M-3300027963-21</strain>
    </source>
</reference>
<sequence>MTQFPSLLTLESTYSNINKITRNRKKVIVADFLYEWKSEDEPDDYFEMRNIRGYYTLNYQVITHLLCNPIEEIQLPEDTLEYMKGYNIDEKDFLCGQLKNMRLLIEALANKLPSCSEVIGRQSGLVLYRGFNYNRYKPILQRMSEQSGVGSIITTETFLSTSLQELTAINYIYSKPHKPEHNILWKIIVDAKYFDEFNYAFLSNTFHTGDDDIQTLYTRDNICCEFLLNVGALLQCDAVDVITDFEGAKIKGEYKRDYIISKKTYTQYTFRFVGWNKEYMWNIDMILAKQMKHLRKSKSKRN</sequence>
<accession>A0A6C0LLK7</accession>